<evidence type="ECO:0000256" key="6">
    <source>
        <dbReference type="SAM" id="MobiDB-lite"/>
    </source>
</evidence>
<keyword evidence="2" id="KW-1003">Cell membrane</keyword>
<comment type="caution">
    <text evidence="8">The sequence shown here is derived from an EMBL/GenBank/DDBJ whole genome shotgun (WGS) entry which is preliminary data.</text>
</comment>
<proteinExistence type="predicted"/>
<dbReference type="CDD" id="cd06581">
    <property type="entry name" value="TM_PBP1_LivM_like"/>
    <property type="match status" value="1"/>
</dbReference>
<organism evidence="8 9">
    <name type="scientific">Caenispirillum salinarum AK4</name>
    <dbReference type="NCBI Taxonomy" id="1238182"/>
    <lineage>
        <taxon>Bacteria</taxon>
        <taxon>Pseudomonadati</taxon>
        <taxon>Pseudomonadota</taxon>
        <taxon>Alphaproteobacteria</taxon>
        <taxon>Rhodospirillales</taxon>
        <taxon>Novispirillaceae</taxon>
        <taxon>Caenispirillum</taxon>
    </lineage>
</organism>
<name>K9HMY4_9PROT</name>
<dbReference type="GO" id="GO:0005886">
    <property type="term" value="C:plasma membrane"/>
    <property type="evidence" value="ECO:0007669"/>
    <property type="project" value="UniProtKB-SubCell"/>
</dbReference>
<sequence>MNEATPMSPRPSSASTANISRPGDTTPPGAPERPAPQAPGTPRTGAGSAGRPRQGLKARLMKPRTGGLLVLAVVVAVLPAFLQNAFHYDVAIQIGFNAIVAIGLNLLIGYCGQISLGHAGFLGVGAYFSAITVTNFGWPPLLSLVVAAVVVGLLAFVIARPILRLKGHYLAMATLGIGLIISIILNQEAQLTGGPDGMIVDPFTVFGFEFKKPWHWYSLVGGLLVIAAWLSLNIIDSPVGRALRAVHGSEVAAEVVGVDTTRYKVMIFVVSAVFASVVGSLGAHYIMFLSPQEASFFHSVELVIMVVLGGMASTFGAVVGAATLTALPQFLTFLEDYEHLIFGLILMLVMIFLPKGVVPSLAALFKRGGEK</sequence>
<feature type="transmembrane region" description="Helical" evidence="7">
    <location>
        <begin position="92"/>
        <end position="112"/>
    </location>
</feature>
<evidence type="ECO:0000256" key="4">
    <source>
        <dbReference type="ARBA" id="ARBA00022989"/>
    </source>
</evidence>
<dbReference type="AlphaFoldDB" id="K9HMY4"/>
<dbReference type="InterPro" id="IPR001851">
    <property type="entry name" value="ABC_transp_permease"/>
</dbReference>
<dbReference type="Proteomes" id="UP000009881">
    <property type="component" value="Unassembled WGS sequence"/>
</dbReference>
<accession>K9HMY4</accession>
<feature type="transmembrane region" description="Helical" evidence="7">
    <location>
        <begin position="265"/>
        <end position="290"/>
    </location>
</feature>
<comment type="subcellular location">
    <subcellularLocation>
        <location evidence="1">Cell membrane</location>
        <topology evidence="1">Multi-pass membrane protein</topology>
    </subcellularLocation>
</comment>
<feature type="compositionally biased region" description="Polar residues" evidence="6">
    <location>
        <begin position="10"/>
        <end position="19"/>
    </location>
</feature>
<dbReference type="PANTHER" id="PTHR30482">
    <property type="entry name" value="HIGH-AFFINITY BRANCHED-CHAIN AMINO ACID TRANSPORT SYSTEM PERMEASE"/>
    <property type="match status" value="1"/>
</dbReference>
<evidence type="ECO:0000256" key="3">
    <source>
        <dbReference type="ARBA" id="ARBA00022692"/>
    </source>
</evidence>
<feature type="transmembrane region" description="Helical" evidence="7">
    <location>
        <begin position="214"/>
        <end position="235"/>
    </location>
</feature>
<feature type="transmembrane region" description="Helical" evidence="7">
    <location>
        <begin position="339"/>
        <end position="365"/>
    </location>
</feature>
<evidence type="ECO:0000256" key="1">
    <source>
        <dbReference type="ARBA" id="ARBA00004651"/>
    </source>
</evidence>
<feature type="transmembrane region" description="Helical" evidence="7">
    <location>
        <begin position="169"/>
        <end position="185"/>
    </location>
</feature>
<feature type="transmembrane region" description="Helical" evidence="7">
    <location>
        <begin position="66"/>
        <end position="86"/>
    </location>
</feature>
<dbReference type="STRING" id="1238182.C882_4011"/>
<feature type="transmembrane region" description="Helical" evidence="7">
    <location>
        <begin position="144"/>
        <end position="162"/>
    </location>
</feature>
<dbReference type="PANTHER" id="PTHR30482:SF18">
    <property type="entry name" value="BRANCHED AMINO ACID TRANSPORT SYSTEM PERMEASE"/>
    <property type="match status" value="1"/>
</dbReference>
<dbReference type="PATRIC" id="fig|1238182.3.peg.1673"/>
<evidence type="ECO:0000313" key="8">
    <source>
        <dbReference type="EMBL" id="EKV31638.1"/>
    </source>
</evidence>
<feature type="compositionally biased region" description="Pro residues" evidence="6">
    <location>
        <begin position="28"/>
        <end position="39"/>
    </location>
</feature>
<keyword evidence="5 7" id="KW-0472">Membrane</keyword>
<evidence type="ECO:0000256" key="2">
    <source>
        <dbReference type="ARBA" id="ARBA00022475"/>
    </source>
</evidence>
<dbReference type="GO" id="GO:0015658">
    <property type="term" value="F:branched-chain amino acid transmembrane transporter activity"/>
    <property type="evidence" value="ECO:0007669"/>
    <property type="project" value="InterPro"/>
</dbReference>
<feature type="transmembrane region" description="Helical" evidence="7">
    <location>
        <begin position="302"/>
        <end position="327"/>
    </location>
</feature>
<keyword evidence="3 7" id="KW-0812">Transmembrane</keyword>
<evidence type="ECO:0000256" key="7">
    <source>
        <dbReference type="SAM" id="Phobius"/>
    </source>
</evidence>
<dbReference type="EMBL" id="ANHY01000006">
    <property type="protein sequence ID" value="EKV31638.1"/>
    <property type="molecule type" value="Genomic_DNA"/>
</dbReference>
<dbReference type="InterPro" id="IPR043428">
    <property type="entry name" value="LivM-like"/>
</dbReference>
<evidence type="ECO:0000313" key="9">
    <source>
        <dbReference type="Proteomes" id="UP000009881"/>
    </source>
</evidence>
<dbReference type="eggNOG" id="COG4177">
    <property type="taxonomic scope" value="Bacteria"/>
</dbReference>
<gene>
    <name evidence="8" type="ORF">C882_4011</name>
</gene>
<reference evidence="8 9" key="1">
    <citation type="journal article" date="2013" name="Genome Announc.">
        <title>Draft Genome Sequence of an Alphaproteobacterium, Caenispirillum salinarum AK4(T), Isolated from a Solar Saltern.</title>
        <authorList>
            <person name="Khatri I."/>
            <person name="Singh A."/>
            <person name="Korpole S."/>
            <person name="Pinnaka A.K."/>
            <person name="Subramanian S."/>
        </authorList>
    </citation>
    <scope>NUCLEOTIDE SEQUENCE [LARGE SCALE GENOMIC DNA]</scope>
    <source>
        <strain evidence="8 9">AK4</strain>
    </source>
</reference>
<keyword evidence="9" id="KW-1185">Reference proteome</keyword>
<feature type="region of interest" description="Disordered" evidence="6">
    <location>
        <begin position="1"/>
        <end position="55"/>
    </location>
</feature>
<dbReference type="Pfam" id="PF02653">
    <property type="entry name" value="BPD_transp_2"/>
    <property type="match status" value="1"/>
</dbReference>
<protein>
    <submittedName>
        <fullName evidence="8">Branched-chain amino acid transport system permease protein LivM</fullName>
    </submittedName>
</protein>
<evidence type="ECO:0000256" key="5">
    <source>
        <dbReference type="ARBA" id="ARBA00023136"/>
    </source>
</evidence>
<keyword evidence="4 7" id="KW-1133">Transmembrane helix</keyword>